<evidence type="ECO:0000313" key="2">
    <source>
        <dbReference type="EMBL" id="ETV65738.1"/>
    </source>
</evidence>
<feature type="compositionally biased region" description="Polar residues" evidence="1">
    <location>
        <begin position="225"/>
        <end position="244"/>
    </location>
</feature>
<reference evidence="2" key="1">
    <citation type="submission" date="2013-12" db="EMBL/GenBank/DDBJ databases">
        <title>The Genome Sequence of Aphanomyces astaci APO3.</title>
        <authorList>
            <consortium name="The Broad Institute Genomics Platform"/>
            <person name="Russ C."/>
            <person name="Tyler B."/>
            <person name="van West P."/>
            <person name="Dieguez-Uribeondo J."/>
            <person name="Young S.K."/>
            <person name="Zeng Q."/>
            <person name="Gargeya S."/>
            <person name="Fitzgerald M."/>
            <person name="Abouelleil A."/>
            <person name="Alvarado L."/>
            <person name="Chapman S.B."/>
            <person name="Gainer-Dewar J."/>
            <person name="Goldberg J."/>
            <person name="Griggs A."/>
            <person name="Gujja S."/>
            <person name="Hansen M."/>
            <person name="Howarth C."/>
            <person name="Imamovic A."/>
            <person name="Ireland A."/>
            <person name="Larimer J."/>
            <person name="McCowan C."/>
            <person name="Murphy C."/>
            <person name="Pearson M."/>
            <person name="Poon T.W."/>
            <person name="Priest M."/>
            <person name="Roberts A."/>
            <person name="Saif S."/>
            <person name="Shea T."/>
            <person name="Sykes S."/>
            <person name="Wortman J."/>
            <person name="Nusbaum C."/>
            <person name="Birren B."/>
        </authorList>
    </citation>
    <scope>NUCLEOTIDE SEQUENCE [LARGE SCALE GENOMIC DNA]</scope>
    <source>
        <strain evidence="2">APO3</strain>
    </source>
</reference>
<feature type="region of interest" description="Disordered" evidence="1">
    <location>
        <begin position="112"/>
        <end position="132"/>
    </location>
</feature>
<dbReference type="RefSeq" id="XP_009844790.1">
    <property type="nucleotide sequence ID" value="XM_009846488.1"/>
</dbReference>
<dbReference type="STRING" id="112090.W4FG78"/>
<dbReference type="VEuPathDB" id="FungiDB:H257_17623"/>
<name>W4FG78_APHAT</name>
<feature type="region of interest" description="Disordered" evidence="1">
    <location>
        <begin position="341"/>
        <end position="362"/>
    </location>
</feature>
<feature type="compositionally biased region" description="Polar residues" evidence="1">
    <location>
        <begin position="304"/>
        <end position="317"/>
    </location>
</feature>
<dbReference type="GeneID" id="20819619"/>
<dbReference type="AlphaFoldDB" id="W4FG78"/>
<organism evidence="2">
    <name type="scientific">Aphanomyces astaci</name>
    <name type="common">Crayfish plague agent</name>
    <dbReference type="NCBI Taxonomy" id="112090"/>
    <lineage>
        <taxon>Eukaryota</taxon>
        <taxon>Sar</taxon>
        <taxon>Stramenopiles</taxon>
        <taxon>Oomycota</taxon>
        <taxon>Saprolegniomycetes</taxon>
        <taxon>Saprolegniales</taxon>
        <taxon>Verrucalvaceae</taxon>
        <taxon>Aphanomyces</taxon>
    </lineage>
</organism>
<dbReference type="OrthoDB" id="201018at2759"/>
<evidence type="ECO:0000256" key="1">
    <source>
        <dbReference type="SAM" id="MobiDB-lite"/>
    </source>
</evidence>
<accession>W4FG78</accession>
<protein>
    <submittedName>
        <fullName evidence="2">Uncharacterized protein</fullName>
    </submittedName>
</protein>
<proteinExistence type="predicted"/>
<gene>
    <name evidence="2" type="ORF">H257_17623</name>
</gene>
<dbReference type="EMBL" id="KI913225">
    <property type="protein sequence ID" value="ETV65738.1"/>
    <property type="molecule type" value="Genomic_DNA"/>
</dbReference>
<feature type="region of interest" description="Disordered" evidence="1">
    <location>
        <begin position="172"/>
        <end position="317"/>
    </location>
</feature>
<sequence length="438" mass="49116">MFTTYRRTGTIVKQMAEFVQEQTADLENDSLWWESRIKVVQEWLRANPLRIGVPDDGTIETITQQIARGDQHSHIRVKAWNHIVAELHGIPGVCTKFTGTLAATLAGPVEVEPGDDQPCNNEGDALASQDSDDRQLTFNATEEVLSPLRGKLRATKGKAPVVESVTVTSILNQQEEQKHPHMLEKKSLSQMSMMDRQQEWLRKKAEKTAAEKQRQQDEADKELTFQPTLKKSTRSLTQTAVPQPSTTPAPLEPTKQPRSKSADRHRKQPGTQKLPLKTTSSLLDSVKAELSASSAATPMPPTKATKQSAPLTCHPTTVEDSTNVDLIAKALESLGTIIKATNESPPEKEPPFQFDPRSSETKARYQLQDPAQFDLTSVYRKKDKYARHDGVSLQMGRRDDTREEQIIAVLFDREHFTSEAEAGEWFADHKQRLLSYMS</sequence>
<feature type="compositionally biased region" description="Basic and acidic residues" evidence="1">
    <location>
        <begin position="196"/>
        <end position="223"/>
    </location>
</feature>
<feature type="compositionally biased region" description="Basic and acidic residues" evidence="1">
    <location>
        <begin position="175"/>
        <end position="187"/>
    </location>
</feature>